<feature type="domain" description="USP" evidence="2">
    <location>
        <begin position="39"/>
        <end position="326"/>
    </location>
</feature>
<evidence type="ECO:0000313" key="4">
    <source>
        <dbReference type="Proteomes" id="UP000694680"/>
    </source>
</evidence>
<name>A0A8C5D7R7_GOUWI</name>
<dbReference type="AlphaFoldDB" id="A0A8C5D7R7"/>
<dbReference type="GO" id="GO:0005829">
    <property type="term" value="C:cytosol"/>
    <property type="evidence" value="ECO:0007669"/>
    <property type="project" value="TreeGrafter"/>
</dbReference>
<dbReference type="EC" id="3.4.19.12" evidence="1"/>
<dbReference type="PROSITE" id="PS00972">
    <property type="entry name" value="USP_1"/>
    <property type="match status" value="1"/>
</dbReference>
<evidence type="ECO:0000256" key="1">
    <source>
        <dbReference type="RuleBase" id="RU366025"/>
    </source>
</evidence>
<dbReference type="SUPFAM" id="SSF54001">
    <property type="entry name" value="Cysteine proteinases"/>
    <property type="match status" value="1"/>
</dbReference>
<protein>
    <recommendedName>
        <fullName evidence="1">Ubiquitin carboxyl-terminal hydrolase</fullName>
        <ecNumber evidence="1">3.4.19.12</ecNumber>
    </recommendedName>
</protein>
<sequence length="424" mass="47909">MCFVCSAMNSGPDTELLQTVLFSPDQLILKWTQVHDIGAGLQNMGNTCYLNSLLQCLTYTPPLANYCRQKPSFCMMCTMQNHILQVFDNSRKLIKPIGVFKELKVIAKNFQYGKQEDAHEFLRYTAEAMQQSCIPGTTLDRKTQATTFIHQVFGGKLLKCLNSNAVSETFDPFLDIILEKASRVSEALEQFVKPEQLGGKNANKCSKCEQMVTATKKFTIHWNVNVLALSLKRYDDFAGGKITKYVRYSEYLDLRPFMSQTKGEPKIYSLYAVLVHSGRNGRSGHYLCYVKASDGQWYEMNDSSVSISDISAVLHHQAYVLFYIKSDDVKKAGDYSHKNHNPLIWGQASPRINNMGFIGAQLPPHMTKVLSTLPPHSLENSPNIRCCLRNWFCTKSTLPYDHNRWATAGTPASNRVGHDPCQQP</sequence>
<dbReference type="FunFam" id="3.90.70.10:FF:000119">
    <property type="entry name" value="Ubiquitin specific peptidase 36"/>
    <property type="match status" value="1"/>
</dbReference>
<dbReference type="Proteomes" id="UP000694680">
    <property type="component" value="Chromosome 1"/>
</dbReference>
<dbReference type="InterPro" id="IPR018200">
    <property type="entry name" value="USP_CS"/>
</dbReference>
<keyword evidence="1" id="KW-0378">Hydrolase</keyword>
<dbReference type="Pfam" id="PF00443">
    <property type="entry name" value="UCH"/>
    <property type="match status" value="1"/>
</dbReference>
<dbReference type="GO" id="GO:0004843">
    <property type="term" value="F:cysteine-type deubiquitinase activity"/>
    <property type="evidence" value="ECO:0007669"/>
    <property type="project" value="UniProtKB-UniRule"/>
</dbReference>
<comment type="catalytic activity">
    <reaction evidence="1">
        <text>Thiol-dependent hydrolysis of ester, thioester, amide, peptide and isopeptide bonds formed by the C-terminal Gly of ubiquitin (a 76-residue protein attached to proteins as an intracellular targeting signal).</text>
        <dbReference type="EC" id="3.4.19.12"/>
    </reaction>
</comment>
<reference evidence="3" key="2">
    <citation type="submission" date="2025-08" db="UniProtKB">
        <authorList>
            <consortium name="Ensembl"/>
        </authorList>
    </citation>
    <scope>IDENTIFICATION</scope>
</reference>
<proteinExistence type="inferred from homology"/>
<organism evidence="3 4">
    <name type="scientific">Gouania willdenowi</name>
    <name type="common">Blunt-snouted clingfish</name>
    <name type="synonym">Lepadogaster willdenowi</name>
    <dbReference type="NCBI Taxonomy" id="441366"/>
    <lineage>
        <taxon>Eukaryota</taxon>
        <taxon>Metazoa</taxon>
        <taxon>Chordata</taxon>
        <taxon>Craniata</taxon>
        <taxon>Vertebrata</taxon>
        <taxon>Euteleostomi</taxon>
        <taxon>Actinopterygii</taxon>
        <taxon>Neopterygii</taxon>
        <taxon>Teleostei</taxon>
        <taxon>Neoteleostei</taxon>
        <taxon>Acanthomorphata</taxon>
        <taxon>Ovalentaria</taxon>
        <taxon>Blenniimorphae</taxon>
        <taxon>Blenniiformes</taxon>
        <taxon>Gobiesocoidei</taxon>
        <taxon>Gobiesocidae</taxon>
        <taxon>Gobiesocinae</taxon>
        <taxon>Gouania</taxon>
    </lineage>
</organism>
<dbReference type="PANTHER" id="PTHR24006:SF727">
    <property type="entry name" value="UBIQUITIN CARBOXYL-TERMINAL HYDROLASE 42"/>
    <property type="match status" value="1"/>
</dbReference>
<dbReference type="GO" id="GO:0042981">
    <property type="term" value="P:regulation of apoptotic process"/>
    <property type="evidence" value="ECO:0007669"/>
    <property type="project" value="TreeGrafter"/>
</dbReference>
<evidence type="ECO:0000259" key="2">
    <source>
        <dbReference type="PROSITE" id="PS50235"/>
    </source>
</evidence>
<reference evidence="3" key="3">
    <citation type="submission" date="2025-09" db="UniProtKB">
        <authorList>
            <consortium name="Ensembl"/>
        </authorList>
    </citation>
    <scope>IDENTIFICATION</scope>
</reference>
<keyword evidence="1" id="KW-0788">Thiol protease</keyword>
<comment type="similarity">
    <text evidence="1">Belongs to the peptidase C19 family.</text>
</comment>
<keyword evidence="1" id="KW-0645">Protease</keyword>
<dbReference type="GO" id="GO:0006508">
    <property type="term" value="P:proteolysis"/>
    <property type="evidence" value="ECO:0007669"/>
    <property type="project" value="UniProtKB-KW"/>
</dbReference>
<keyword evidence="4" id="KW-1185">Reference proteome</keyword>
<dbReference type="InterPro" id="IPR050164">
    <property type="entry name" value="Peptidase_C19"/>
</dbReference>
<dbReference type="Gene3D" id="3.90.70.10">
    <property type="entry name" value="Cysteine proteinases"/>
    <property type="match status" value="1"/>
</dbReference>
<dbReference type="GO" id="GO:0005634">
    <property type="term" value="C:nucleus"/>
    <property type="evidence" value="ECO:0007669"/>
    <property type="project" value="TreeGrafter"/>
</dbReference>
<dbReference type="PROSITE" id="PS50235">
    <property type="entry name" value="USP_3"/>
    <property type="match status" value="1"/>
</dbReference>
<dbReference type="PANTHER" id="PTHR24006">
    <property type="entry name" value="UBIQUITIN CARBOXYL-TERMINAL HYDROLASE"/>
    <property type="match status" value="1"/>
</dbReference>
<dbReference type="GO" id="GO:0016579">
    <property type="term" value="P:protein deubiquitination"/>
    <property type="evidence" value="ECO:0007669"/>
    <property type="project" value="InterPro"/>
</dbReference>
<dbReference type="InterPro" id="IPR001394">
    <property type="entry name" value="Peptidase_C19_UCH"/>
</dbReference>
<dbReference type="InterPro" id="IPR038765">
    <property type="entry name" value="Papain-like_cys_pep_sf"/>
</dbReference>
<evidence type="ECO:0000313" key="3">
    <source>
        <dbReference type="Ensembl" id="ENSGWIP00000001241.1"/>
    </source>
</evidence>
<keyword evidence="1" id="KW-0833">Ubl conjugation pathway</keyword>
<accession>A0A8C5D7R7</accession>
<dbReference type="PROSITE" id="PS00973">
    <property type="entry name" value="USP_2"/>
    <property type="match status" value="1"/>
</dbReference>
<dbReference type="InterPro" id="IPR028889">
    <property type="entry name" value="USP"/>
</dbReference>
<reference evidence="3" key="1">
    <citation type="submission" date="2020-06" db="EMBL/GenBank/DDBJ databases">
        <authorList>
            <consortium name="Wellcome Sanger Institute Data Sharing"/>
        </authorList>
    </citation>
    <scope>NUCLEOTIDE SEQUENCE [LARGE SCALE GENOMIC DNA]</scope>
</reference>
<dbReference type="Ensembl" id="ENSGWIT00000001341.1">
    <property type="protein sequence ID" value="ENSGWIP00000001241.1"/>
    <property type="gene ID" value="ENSGWIG00000000731.1"/>
</dbReference>